<keyword evidence="5" id="KW-1185">Reference proteome</keyword>
<accession>A0ABV2DM62</accession>
<gene>
    <name evidence="4" type="ORF">ABVQ20_28640</name>
</gene>
<protein>
    <submittedName>
        <fullName evidence="4">Gfo/Idh/MocA family oxidoreductase</fullName>
    </submittedName>
</protein>
<dbReference type="InterPro" id="IPR055170">
    <property type="entry name" value="GFO_IDH_MocA-like_dom"/>
</dbReference>
<dbReference type="EMBL" id="JBEWSZ010000002">
    <property type="protein sequence ID" value="MET2830959.1"/>
    <property type="molecule type" value="Genomic_DNA"/>
</dbReference>
<dbReference type="Proteomes" id="UP001548832">
    <property type="component" value="Unassembled WGS sequence"/>
</dbReference>
<dbReference type="Gene3D" id="3.30.360.10">
    <property type="entry name" value="Dihydrodipicolinate Reductase, domain 2"/>
    <property type="match status" value="1"/>
</dbReference>
<sequence>MQGVRHRGRGVDDTVRIGIIGLGEVAHVHLAALPIVAGAQLVAVCDARSGVVEKVAQQTGARGYVDAAAMVGDGGLDLVMILTPAATHRMLVELVARAGIDVFCEKPIAVNLEDAKAIVEVCDQTGIRCFYGSTYRYLPAVRSARELIKNGAIGKAQLMSEIVVSGHGLEGYVPLPFSHYPEGGPGGPGMSLIDHGVHLVDIFGWLLDEKPQSIIGHGLKSGQPAGTEFLIANYPSGAIGHLLYNNATFPTSLPNEGIFAGGAGWGNDGQYVPAGGWINDPGSISVWGTSGSLRIFHYANALFMNTGKGSQRVETPGLAPPGHFSAQLTACVQTIREGGMPAVTARDGLVALSVVLAAGDADKGIDPFG</sequence>
<dbReference type="PANTHER" id="PTHR43818">
    <property type="entry name" value="BCDNA.GH03377"/>
    <property type="match status" value="1"/>
</dbReference>
<proteinExistence type="predicted"/>
<dbReference type="Pfam" id="PF22725">
    <property type="entry name" value="GFO_IDH_MocA_C3"/>
    <property type="match status" value="1"/>
</dbReference>
<dbReference type="Pfam" id="PF01408">
    <property type="entry name" value="GFO_IDH_MocA"/>
    <property type="match status" value="1"/>
</dbReference>
<evidence type="ECO:0000313" key="4">
    <source>
        <dbReference type="EMBL" id="MET2830959.1"/>
    </source>
</evidence>
<dbReference type="SUPFAM" id="SSF51735">
    <property type="entry name" value="NAD(P)-binding Rossmann-fold domains"/>
    <property type="match status" value="1"/>
</dbReference>
<evidence type="ECO:0000259" key="3">
    <source>
        <dbReference type="Pfam" id="PF22725"/>
    </source>
</evidence>
<dbReference type="PANTHER" id="PTHR43818:SF11">
    <property type="entry name" value="BCDNA.GH03377"/>
    <property type="match status" value="1"/>
</dbReference>
<keyword evidence="1" id="KW-0560">Oxidoreductase</keyword>
<feature type="domain" description="Gfo/Idh/MocA-like oxidoreductase N-terminal" evidence="2">
    <location>
        <begin position="15"/>
        <end position="132"/>
    </location>
</feature>
<dbReference type="InterPro" id="IPR000683">
    <property type="entry name" value="Gfo/Idh/MocA-like_OxRdtase_N"/>
</dbReference>
<organism evidence="4 5">
    <name type="scientific">Mesorhizobium shangrilense</name>
    <dbReference type="NCBI Taxonomy" id="460060"/>
    <lineage>
        <taxon>Bacteria</taxon>
        <taxon>Pseudomonadati</taxon>
        <taxon>Pseudomonadota</taxon>
        <taxon>Alphaproteobacteria</taxon>
        <taxon>Hyphomicrobiales</taxon>
        <taxon>Phyllobacteriaceae</taxon>
        <taxon>Mesorhizobium</taxon>
    </lineage>
</organism>
<evidence type="ECO:0000256" key="1">
    <source>
        <dbReference type="ARBA" id="ARBA00023002"/>
    </source>
</evidence>
<dbReference type="RefSeq" id="WP_354463035.1">
    <property type="nucleotide sequence ID" value="NZ_JBEWSZ010000002.1"/>
</dbReference>
<evidence type="ECO:0000259" key="2">
    <source>
        <dbReference type="Pfam" id="PF01408"/>
    </source>
</evidence>
<reference evidence="4 5" key="1">
    <citation type="submission" date="2024-06" db="EMBL/GenBank/DDBJ databases">
        <authorList>
            <person name="Kim D.-U."/>
        </authorList>
    </citation>
    <scope>NUCLEOTIDE SEQUENCE [LARGE SCALE GENOMIC DNA]</scope>
    <source>
        <strain evidence="4 5">KACC15460</strain>
    </source>
</reference>
<dbReference type="InterPro" id="IPR050463">
    <property type="entry name" value="Gfo/Idh/MocA_oxidrdct_glycsds"/>
</dbReference>
<dbReference type="Gene3D" id="3.40.50.720">
    <property type="entry name" value="NAD(P)-binding Rossmann-like Domain"/>
    <property type="match status" value="1"/>
</dbReference>
<comment type="caution">
    <text evidence="4">The sequence shown here is derived from an EMBL/GenBank/DDBJ whole genome shotgun (WGS) entry which is preliminary data.</text>
</comment>
<feature type="domain" description="GFO/IDH/MocA-like oxidoreductase" evidence="3">
    <location>
        <begin position="141"/>
        <end position="249"/>
    </location>
</feature>
<name>A0ABV2DM62_9HYPH</name>
<dbReference type="InterPro" id="IPR036291">
    <property type="entry name" value="NAD(P)-bd_dom_sf"/>
</dbReference>
<evidence type="ECO:0000313" key="5">
    <source>
        <dbReference type="Proteomes" id="UP001548832"/>
    </source>
</evidence>
<dbReference type="SUPFAM" id="SSF55347">
    <property type="entry name" value="Glyceraldehyde-3-phosphate dehydrogenase-like, C-terminal domain"/>
    <property type="match status" value="1"/>
</dbReference>